<dbReference type="OrthoDB" id="529194at2759"/>
<evidence type="ECO:0000256" key="1">
    <source>
        <dbReference type="ARBA" id="ARBA00004305"/>
    </source>
</evidence>
<evidence type="ECO:0000259" key="10">
    <source>
        <dbReference type="Pfam" id="PF05347"/>
    </source>
</evidence>
<feature type="region of interest" description="Disordered" evidence="9">
    <location>
        <begin position="27"/>
        <end position="46"/>
    </location>
</feature>
<dbReference type="EMBL" id="JANBPY010001889">
    <property type="protein sequence ID" value="KAJ1957760.1"/>
    <property type="molecule type" value="Genomic_DNA"/>
</dbReference>
<comment type="caution">
    <text evidence="11">The sequence shown here is derived from an EMBL/GenBank/DDBJ whole genome shotgun (WGS) entry which is preliminary data.</text>
</comment>
<evidence type="ECO:0000256" key="3">
    <source>
        <dbReference type="ARBA" id="ARBA00011589"/>
    </source>
</evidence>
<evidence type="ECO:0000256" key="8">
    <source>
        <dbReference type="ARBA" id="ARBA00025268"/>
    </source>
</evidence>
<feature type="compositionally biased region" description="Basic and acidic residues" evidence="9">
    <location>
        <begin position="37"/>
        <end position="46"/>
    </location>
</feature>
<dbReference type="AlphaFoldDB" id="A0A9W8AR83"/>
<dbReference type="Proteomes" id="UP001150925">
    <property type="component" value="Unassembled WGS sequence"/>
</dbReference>
<keyword evidence="7" id="KW-0143">Chaperone</keyword>
<dbReference type="GO" id="GO:0044183">
    <property type="term" value="F:protein folding chaperone"/>
    <property type="evidence" value="ECO:0007669"/>
    <property type="project" value="TreeGrafter"/>
</dbReference>
<gene>
    <name evidence="11" type="ORF">IWQ62_005021</name>
</gene>
<comment type="subunit">
    <text evidence="3">Interacts with RIP1.</text>
</comment>
<dbReference type="PANTHER" id="PTHR46749">
    <property type="entry name" value="COMPLEX III ASSEMBLY FACTOR LYRM7"/>
    <property type="match status" value="1"/>
</dbReference>
<comment type="function">
    <text evidence="8">Assembly factor required for Rieske Fe-S protein RIP1 incorporation into the cytochrome b-c1 (CIII) complex. Functions as a chaperone, binding to this subunit within the mitochondrial matrix and stabilizing it prior to its translocation and insertion into the late CIII dimeric intermediate within the mitochondrial inner membrane. Modulates the mitochondrial matrix zinc pool.</text>
</comment>
<keyword evidence="12" id="KW-1185">Reference proteome</keyword>
<proteinExistence type="inferred from homology"/>
<dbReference type="InterPro" id="IPR008011">
    <property type="entry name" value="Complex1_LYR_dom"/>
</dbReference>
<dbReference type="InterPro" id="IPR045298">
    <property type="entry name" value="Complex1_LYR_LYRM7"/>
</dbReference>
<dbReference type="Pfam" id="PF05347">
    <property type="entry name" value="Complex1_LYR"/>
    <property type="match status" value="1"/>
</dbReference>
<evidence type="ECO:0000256" key="7">
    <source>
        <dbReference type="ARBA" id="ARBA00023186"/>
    </source>
</evidence>
<accession>A0A9W8AR83</accession>
<feature type="domain" description="Complex 1 LYR protein" evidence="10">
    <location>
        <begin position="7"/>
        <end position="63"/>
    </location>
</feature>
<dbReference type="PANTHER" id="PTHR46749:SF1">
    <property type="entry name" value="COMPLEX III ASSEMBLY FACTOR LYRM7"/>
    <property type="match status" value="1"/>
</dbReference>
<evidence type="ECO:0000256" key="5">
    <source>
        <dbReference type="ARBA" id="ARBA00022946"/>
    </source>
</evidence>
<organism evidence="11 12">
    <name type="scientific">Dispira parvispora</name>
    <dbReference type="NCBI Taxonomy" id="1520584"/>
    <lineage>
        <taxon>Eukaryota</taxon>
        <taxon>Fungi</taxon>
        <taxon>Fungi incertae sedis</taxon>
        <taxon>Zoopagomycota</taxon>
        <taxon>Kickxellomycotina</taxon>
        <taxon>Dimargaritomycetes</taxon>
        <taxon>Dimargaritales</taxon>
        <taxon>Dimargaritaceae</taxon>
        <taxon>Dispira</taxon>
    </lineage>
</organism>
<dbReference type="GO" id="GO:0005759">
    <property type="term" value="C:mitochondrial matrix"/>
    <property type="evidence" value="ECO:0007669"/>
    <property type="project" value="UniProtKB-SubCell"/>
</dbReference>
<name>A0A9W8AR83_9FUNG</name>
<sequence>MSSTINREALAVYRAVWRAGRTTFRGDTQAQRSLQRTLREKFDAQRKETDPLKIAEDIKMGRQVANILYRNVVQGVRDNASDRYQLQLDESRHEINPNPPFKKSNC</sequence>
<keyword evidence="6" id="KW-0496">Mitochondrion</keyword>
<evidence type="ECO:0000256" key="4">
    <source>
        <dbReference type="ARBA" id="ARBA00015108"/>
    </source>
</evidence>
<evidence type="ECO:0000256" key="2">
    <source>
        <dbReference type="ARBA" id="ARBA00009949"/>
    </source>
</evidence>
<feature type="compositionally biased region" description="Polar residues" evidence="9">
    <location>
        <begin position="27"/>
        <end position="36"/>
    </location>
</feature>
<evidence type="ECO:0000313" key="11">
    <source>
        <dbReference type="EMBL" id="KAJ1957760.1"/>
    </source>
</evidence>
<evidence type="ECO:0000256" key="9">
    <source>
        <dbReference type="SAM" id="MobiDB-lite"/>
    </source>
</evidence>
<dbReference type="InterPro" id="IPR050435">
    <property type="entry name" value="MZM1/LYRM7"/>
</dbReference>
<evidence type="ECO:0000256" key="6">
    <source>
        <dbReference type="ARBA" id="ARBA00023128"/>
    </source>
</evidence>
<reference evidence="11" key="1">
    <citation type="submission" date="2022-07" db="EMBL/GenBank/DDBJ databases">
        <title>Phylogenomic reconstructions and comparative analyses of Kickxellomycotina fungi.</title>
        <authorList>
            <person name="Reynolds N.K."/>
            <person name="Stajich J.E."/>
            <person name="Barry K."/>
            <person name="Grigoriev I.V."/>
            <person name="Crous P."/>
            <person name="Smith M.E."/>
        </authorList>
    </citation>
    <scope>NUCLEOTIDE SEQUENCE</scope>
    <source>
        <strain evidence="11">RSA 1196</strain>
    </source>
</reference>
<dbReference type="GO" id="GO:0034551">
    <property type="term" value="P:mitochondrial respiratory chain complex III assembly"/>
    <property type="evidence" value="ECO:0007669"/>
    <property type="project" value="InterPro"/>
</dbReference>
<comment type="similarity">
    <text evidence="2">Belongs to the complex I LYR family. MZM1 subfamily.</text>
</comment>
<dbReference type="CDD" id="cd20267">
    <property type="entry name" value="Complex1_LYR_LYRM7"/>
    <property type="match status" value="1"/>
</dbReference>
<evidence type="ECO:0000313" key="12">
    <source>
        <dbReference type="Proteomes" id="UP001150925"/>
    </source>
</evidence>
<protein>
    <recommendedName>
        <fullName evidence="4">Mitochondrial zinc maintenance protein 1, mitochondrial</fullName>
    </recommendedName>
</protein>
<keyword evidence="5" id="KW-0809">Transit peptide</keyword>
<comment type="subcellular location">
    <subcellularLocation>
        <location evidence="1">Mitochondrion matrix</location>
    </subcellularLocation>
</comment>